<reference evidence="14" key="1">
    <citation type="submission" date="2017-09" db="EMBL/GenBank/DDBJ databases">
        <title>FDA dAtabase for Regulatory Grade micrObial Sequences (FDA-ARGOS): Supporting development and validation of Infectious Disease Dx tests.</title>
        <authorList>
            <person name="Minogue T."/>
            <person name="Wolcott M."/>
            <person name="Wasieloski L."/>
            <person name="Aguilar W."/>
            <person name="Moore D."/>
            <person name="Tallon L."/>
            <person name="Sadzewicz L."/>
            <person name="Ott S."/>
            <person name="Zhao X."/>
            <person name="Nagaraj S."/>
            <person name="Vavikolanu K."/>
            <person name="Aluvathingal J."/>
            <person name="Nadendla S."/>
            <person name="Sichtig H."/>
        </authorList>
    </citation>
    <scope>NUCLEOTIDE SEQUENCE [LARGE SCALE GENOMIC DNA]</scope>
    <source>
        <strain evidence="14">FDAARGOS_394</strain>
    </source>
</reference>
<dbReference type="AlphaFoldDB" id="A0A2A7UUS1"/>
<dbReference type="GO" id="GO:0005737">
    <property type="term" value="C:cytoplasm"/>
    <property type="evidence" value="ECO:0007669"/>
    <property type="project" value="UniProtKB-SubCell"/>
</dbReference>
<protein>
    <recommendedName>
        <fullName evidence="10">tRNA 5-methylaminomethyl-2-thiouridine biosynthesis bifunctional protein MnmC</fullName>
        <shortName evidence="10">tRNA mnm(5)s(2)U biosynthesis bifunctional protein</shortName>
    </recommendedName>
    <domain>
        <recommendedName>
            <fullName evidence="10">tRNA (mnm(5)s(2)U34)-methyltransferase</fullName>
            <ecNumber evidence="10">2.1.1.61</ecNumber>
        </recommendedName>
    </domain>
    <domain>
        <recommendedName>
            <fullName evidence="10">FAD-dependent cmnm(5)s(2)U34 oxidoreductase</fullName>
            <ecNumber evidence="10">1.5.-.-</ecNumber>
        </recommendedName>
    </domain>
</protein>
<dbReference type="Pfam" id="PF01266">
    <property type="entry name" value="DAO"/>
    <property type="match status" value="1"/>
</dbReference>
<dbReference type="PANTHER" id="PTHR13847">
    <property type="entry name" value="SARCOSINE DEHYDROGENASE-RELATED"/>
    <property type="match status" value="1"/>
</dbReference>
<evidence type="ECO:0000259" key="11">
    <source>
        <dbReference type="Pfam" id="PF01266"/>
    </source>
</evidence>
<dbReference type="InterPro" id="IPR029063">
    <property type="entry name" value="SAM-dependent_MTases_sf"/>
</dbReference>
<comment type="similarity">
    <text evidence="10">In the N-terminal section; belongs to the methyltransferase superfamily. tRNA (mnm(5)s(2)U34)-methyltransferase family.</text>
</comment>
<evidence type="ECO:0000313" key="14">
    <source>
        <dbReference type="Proteomes" id="UP000220246"/>
    </source>
</evidence>
<feature type="domain" description="FAD dependent oxidoreductase" evidence="11">
    <location>
        <begin position="251"/>
        <end position="630"/>
    </location>
</feature>
<keyword evidence="6 10" id="KW-0819">tRNA processing</keyword>
<dbReference type="GO" id="GO:0002097">
    <property type="term" value="P:tRNA wobble base modification"/>
    <property type="evidence" value="ECO:0007669"/>
    <property type="project" value="UniProtKB-UniRule"/>
</dbReference>
<feature type="domain" description="MnmC-like methyltransferase" evidence="12">
    <location>
        <begin position="108"/>
        <end position="226"/>
    </location>
</feature>
<dbReference type="EC" id="2.1.1.61" evidence="10"/>
<dbReference type="EMBL" id="PDEA01000001">
    <property type="protein sequence ID" value="PEH88974.1"/>
    <property type="molecule type" value="Genomic_DNA"/>
</dbReference>
<keyword evidence="4 10" id="KW-0808">Transferase</keyword>
<dbReference type="RefSeq" id="WP_066535345.1">
    <property type="nucleotide sequence ID" value="NZ_JAOBYP010000006.1"/>
</dbReference>
<evidence type="ECO:0000256" key="9">
    <source>
        <dbReference type="ARBA" id="ARBA00023268"/>
    </source>
</evidence>
<keyword evidence="9 10" id="KW-0511">Multifunctional enzyme</keyword>
<sequence>MSEPIAWLPDGTPYSPRFEDRYHSELGGLNQARQVFLAGCGLPAAWADQAQWRVLETGFGMGLNFLVTWAAWKADPQRPRMLHFTSVEAYPVSAADLLRAAPTDPLLRPLAEQLAARFHGLLPGVHRLGFEDGRVQLTLWIGDAQAMLRQQTTVADSIYLDGFSPSANPGIWDAHTLKALARHCRRGTQLATWTIARAVRDQLAQCGFEVRKVPGVPPKRDNLQACFNPAWEPRVRAQTGPSPVAQAGTALVVGAGLAGSAAAHSLALRGWQVQVLVAGDGPADGASGLPAGLFCPHVSPDDSVLSRLSRNGVRQTLQRLRDLCQEGTDWGHSGVLEHCTDGGTGLPASWAGGPGDDWSHSASATQLSRAGLPPDTVACWHQQAGWVRPAQLVQAQLHHPQIRVQAHAVVARLQRSADGRWQALDADDRILAEADLAVLACGPATADLLPHRQPWPLQPIRGQISWGLHTADNASALPPFPVNGNGNLVTHIPQPQDPQHGEIWVMGSTFERDVTAMPISAADQAAAHAVNHGKLSTLLPASGAAMAPWFDPQDARCSPTWGRVRVASHDRLPIVGPVGPAATAHAVGSAAPGAGSDDTGENLAGLWALTALGARGLTLSILCGELLAARLHGEPLPLDAKLALHLGTERLQRRG</sequence>
<comment type="caution">
    <text evidence="13">The sequence shown here is derived from an EMBL/GenBank/DDBJ whole genome shotgun (WGS) entry which is preliminary data.</text>
</comment>
<evidence type="ECO:0000256" key="6">
    <source>
        <dbReference type="ARBA" id="ARBA00022694"/>
    </source>
</evidence>
<keyword evidence="2 10" id="KW-0489">Methyltransferase</keyword>
<dbReference type="InterPro" id="IPR017610">
    <property type="entry name" value="tRNA_S-uridine_synth_MnmC_C"/>
</dbReference>
<evidence type="ECO:0000256" key="1">
    <source>
        <dbReference type="ARBA" id="ARBA00022490"/>
    </source>
</evidence>
<evidence type="ECO:0000256" key="7">
    <source>
        <dbReference type="ARBA" id="ARBA00022827"/>
    </source>
</evidence>
<evidence type="ECO:0000256" key="10">
    <source>
        <dbReference type="HAMAP-Rule" id="MF_01102"/>
    </source>
</evidence>
<keyword evidence="14" id="KW-1185">Reference proteome</keyword>
<evidence type="ECO:0000256" key="4">
    <source>
        <dbReference type="ARBA" id="ARBA00022679"/>
    </source>
</evidence>
<keyword evidence="1 10" id="KW-0963">Cytoplasm</keyword>
<comment type="cofactor">
    <cofactor evidence="10">
        <name>FAD</name>
        <dbReference type="ChEBI" id="CHEBI:57692"/>
    </cofactor>
</comment>
<dbReference type="GO" id="GO:0004808">
    <property type="term" value="F:tRNA (5-methylaminomethyl-2-thiouridylate)(34)-methyltransferase activity"/>
    <property type="evidence" value="ECO:0007669"/>
    <property type="project" value="UniProtKB-EC"/>
</dbReference>
<dbReference type="InterPro" id="IPR036188">
    <property type="entry name" value="FAD/NAD-bd_sf"/>
</dbReference>
<feature type="region of interest" description="FAD-dependent cmnm(5)s(2)U34 oxidoreductase" evidence="10">
    <location>
        <begin position="253"/>
        <end position="655"/>
    </location>
</feature>
<keyword evidence="8 10" id="KW-0560">Oxidoreductase</keyword>
<dbReference type="Proteomes" id="UP000220246">
    <property type="component" value="Unassembled WGS sequence"/>
</dbReference>
<dbReference type="HAMAP" id="MF_01102">
    <property type="entry name" value="MnmC"/>
    <property type="match status" value="1"/>
</dbReference>
<dbReference type="GO" id="GO:0016645">
    <property type="term" value="F:oxidoreductase activity, acting on the CH-NH group of donors"/>
    <property type="evidence" value="ECO:0007669"/>
    <property type="project" value="InterPro"/>
</dbReference>
<dbReference type="SUPFAM" id="SSF51905">
    <property type="entry name" value="FAD/NAD(P)-binding domain"/>
    <property type="match status" value="1"/>
</dbReference>
<dbReference type="Gene3D" id="3.50.50.60">
    <property type="entry name" value="FAD/NAD(P)-binding domain"/>
    <property type="match status" value="1"/>
</dbReference>
<gene>
    <name evidence="10" type="primary">mnmC</name>
    <name evidence="13" type="ORF">CRM82_10570</name>
</gene>
<evidence type="ECO:0000259" key="12">
    <source>
        <dbReference type="Pfam" id="PF05430"/>
    </source>
</evidence>
<feature type="region of interest" description="tRNA (mnm(5)s(2)U34)-methyltransferase" evidence="10">
    <location>
        <begin position="1"/>
        <end position="228"/>
    </location>
</feature>
<dbReference type="PANTHER" id="PTHR13847:SF283">
    <property type="entry name" value="TRNA 5-METHYLAMINOMETHYL-2-THIOURIDINE BIOSYNTHESIS BIFUNCTIONAL PROTEIN MNMC"/>
    <property type="match status" value="1"/>
</dbReference>
<dbReference type="InterPro" id="IPR006076">
    <property type="entry name" value="FAD-dep_OxRdtase"/>
</dbReference>
<dbReference type="Gene3D" id="3.40.50.150">
    <property type="entry name" value="Vaccinia Virus protein VP39"/>
    <property type="match status" value="1"/>
</dbReference>
<keyword evidence="3 10" id="KW-0285">Flavoprotein</keyword>
<dbReference type="InterPro" id="IPR023032">
    <property type="entry name" value="tRNA_MAMT_biosynth_bifunc_MnmC"/>
</dbReference>
<dbReference type="OrthoDB" id="9786494at2"/>
<dbReference type="GO" id="GO:0032259">
    <property type="term" value="P:methylation"/>
    <property type="evidence" value="ECO:0007669"/>
    <property type="project" value="UniProtKB-KW"/>
</dbReference>
<accession>A0A2A7UUS1</accession>
<dbReference type="NCBIfam" id="NF033855">
    <property type="entry name" value="tRNA_MNMC2"/>
    <property type="match status" value="1"/>
</dbReference>
<dbReference type="GO" id="GO:0050660">
    <property type="term" value="F:flavin adenine dinucleotide binding"/>
    <property type="evidence" value="ECO:0007669"/>
    <property type="project" value="UniProtKB-UniRule"/>
</dbReference>
<name>A0A2A7UUS1_COMTR</name>
<comment type="similarity">
    <text evidence="10">In the C-terminal section; belongs to the DAO family.</text>
</comment>
<evidence type="ECO:0000313" key="13">
    <source>
        <dbReference type="EMBL" id="PEH88974.1"/>
    </source>
</evidence>
<evidence type="ECO:0000256" key="8">
    <source>
        <dbReference type="ARBA" id="ARBA00023002"/>
    </source>
</evidence>
<dbReference type="STRING" id="1219032.GCA_001515545_01590"/>
<organism evidence="13 14">
    <name type="scientific">Comamonas terrigena</name>
    <dbReference type="NCBI Taxonomy" id="32013"/>
    <lineage>
        <taxon>Bacteria</taxon>
        <taxon>Pseudomonadati</taxon>
        <taxon>Pseudomonadota</taxon>
        <taxon>Betaproteobacteria</taxon>
        <taxon>Burkholderiales</taxon>
        <taxon>Comamonadaceae</taxon>
        <taxon>Comamonas</taxon>
    </lineage>
</organism>
<keyword evidence="5 10" id="KW-0949">S-adenosyl-L-methionine</keyword>
<dbReference type="Gene3D" id="3.30.9.10">
    <property type="entry name" value="D-Amino Acid Oxidase, subunit A, domain 2"/>
    <property type="match status" value="1"/>
</dbReference>
<comment type="catalytic activity">
    <reaction evidence="10">
        <text>5-aminomethyl-2-thiouridine(34) in tRNA + S-adenosyl-L-methionine = 5-methylaminomethyl-2-thiouridine(34) in tRNA + S-adenosyl-L-homocysteine + H(+)</text>
        <dbReference type="Rhea" id="RHEA:19569"/>
        <dbReference type="Rhea" id="RHEA-COMP:10195"/>
        <dbReference type="Rhea" id="RHEA-COMP:10197"/>
        <dbReference type="ChEBI" id="CHEBI:15378"/>
        <dbReference type="ChEBI" id="CHEBI:57856"/>
        <dbReference type="ChEBI" id="CHEBI:59789"/>
        <dbReference type="ChEBI" id="CHEBI:74454"/>
        <dbReference type="ChEBI" id="CHEBI:74455"/>
        <dbReference type="EC" id="2.1.1.61"/>
    </reaction>
</comment>
<comment type="function">
    <text evidence="10">Catalyzes the last two steps in the biosynthesis of 5-methylaminomethyl-2-thiouridine (mnm(5)s(2)U) at the wobble position (U34) in tRNA. Catalyzes the FAD-dependent demodification of cmnm(5)s(2)U34 to nm(5)s(2)U34, followed by the transfer of a methyl group from S-adenosyl-L-methionine to nm(5)s(2)U34, to form mnm(5)s(2)U34.</text>
</comment>
<dbReference type="InterPro" id="IPR008471">
    <property type="entry name" value="MnmC-like_methylTransf"/>
</dbReference>
<evidence type="ECO:0000256" key="3">
    <source>
        <dbReference type="ARBA" id="ARBA00022630"/>
    </source>
</evidence>
<dbReference type="GeneID" id="80801050"/>
<comment type="subcellular location">
    <subcellularLocation>
        <location evidence="10">Cytoplasm</location>
    </subcellularLocation>
</comment>
<keyword evidence="7 10" id="KW-0274">FAD</keyword>
<evidence type="ECO:0000256" key="2">
    <source>
        <dbReference type="ARBA" id="ARBA00022603"/>
    </source>
</evidence>
<dbReference type="Pfam" id="PF05430">
    <property type="entry name" value="Methyltransf_30"/>
    <property type="match status" value="1"/>
</dbReference>
<proteinExistence type="inferred from homology"/>
<dbReference type="InterPro" id="IPR047785">
    <property type="entry name" value="tRNA_MNMC2"/>
</dbReference>
<evidence type="ECO:0000256" key="5">
    <source>
        <dbReference type="ARBA" id="ARBA00022691"/>
    </source>
</evidence>
<dbReference type="EC" id="1.5.-.-" evidence="10"/>
<dbReference type="NCBIfam" id="TIGR03197">
    <property type="entry name" value="MnmC_Cterm"/>
    <property type="match status" value="1"/>
</dbReference>